<organism evidence="2 4">
    <name type="scientific">Alkalihalobacillus alcalophilus ATCC 27647 = CGMCC 1.3604</name>
    <dbReference type="NCBI Taxonomy" id="1218173"/>
    <lineage>
        <taxon>Bacteria</taxon>
        <taxon>Bacillati</taxon>
        <taxon>Bacillota</taxon>
        <taxon>Bacilli</taxon>
        <taxon>Bacillales</taxon>
        <taxon>Bacillaceae</taxon>
        <taxon>Alkalihalobacillus</taxon>
    </lineage>
</organism>
<accession>A0A094WQ51</accession>
<feature type="transmembrane region" description="Helical" evidence="1">
    <location>
        <begin position="185"/>
        <end position="218"/>
    </location>
</feature>
<feature type="transmembrane region" description="Helical" evidence="1">
    <location>
        <begin position="88"/>
        <end position="106"/>
    </location>
</feature>
<evidence type="ECO:0000313" key="2">
    <source>
        <dbReference type="EMBL" id="KGA98158.1"/>
    </source>
</evidence>
<keyword evidence="1" id="KW-0472">Membrane</keyword>
<keyword evidence="1" id="KW-1133">Transmembrane helix</keyword>
<reference evidence="3 5" key="2">
    <citation type="submission" date="2014-01" db="EMBL/GenBank/DDBJ databases">
        <title>Draft genome sequencing of Bacillus alcalophilus CGMCC 1.3604.</title>
        <authorList>
            <person name="Yang J."/>
            <person name="Diao L."/>
            <person name="Yang S."/>
        </authorList>
    </citation>
    <scope>NUCLEOTIDE SEQUENCE [LARGE SCALE GENOMIC DNA]</scope>
    <source>
        <strain evidence="3 5">CGMCC 1.3604</strain>
    </source>
</reference>
<dbReference type="STRING" id="1218173.BALCAV_0205820"/>
<evidence type="ECO:0000313" key="3">
    <source>
        <dbReference type="EMBL" id="THG90543.1"/>
    </source>
</evidence>
<dbReference type="RefSeq" id="WP_003322567.1">
    <property type="nucleotide sequence ID" value="NZ_ALPT02000014.1"/>
</dbReference>
<proteinExistence type="predicted"/>
<comment type="caution">
    <text evidence="2">The sequence shown here is derived from an EMBL/GenBank/DDBJ whole genome shotgun (WGS) entry which is preliminary data.</text>
</comment>
<feature type="transmembrane region" description="Helical" evidence="1">
    <location>
        <begin position="37"/>
        <end position="61"/>
    </location>
</feature>
<name>A0A094WQ51_ALKAL</name>
<evidence type="ECO:0000256" key="1">
    <source>
        <dbReference type="SAM" id="Phobius"/>
    </source>
</evidence>
<gene>
    <name evidence="3" type="ORF">AJ85_10170</name>
    <name evidence="2" type="ORF">BALCAV_0205820</name>
</gene>
<evidence type="ECO:0000313" key="4">
    <source>
        <dbReference type="Proteomes" id="UP000002754"/>
    </source>
</evidence>
<feature type="transmembrane region" description="Helical" evidence="1">
    <location>
        <begin position="126"/>
        <end position="146"/>
    </location>
</feature>
<sequence>MKKNKLKYFFMGILVAMLPSIIRGAWIYLGIDGLQMYILFPFDILYGLTLIIYTYLFITFFQKWKQYHKVNEKEILNEDERGLRGERILFQINTITIIQFVLAVMYGAASISQFRANLLEQLHERLFYNFNLGALLIVISYIMYYYNKKRLNEANENDQSDLDDEGLRYVAYKSSFYVLRKMQKIFLIVIIGLVICTQLFDTVSMFTIFIVGSLWILMNFLNHFEGIKEY</sequence>
<evidence type="ECO:0008006" key="6">
    <source>
        <dbReference type="Google" id="ProtNLM"/>
    </source>
</evidence>
<dbReference type="AlphaFoldDB" id="A0A094WQ51"/>
<dbReference type="EMBL" id="ALPT02000014">
    <property type="protein sequence ID" value="KGA98158.1"/>
    <property type="molecule type" value="Genomic_DNA"/>
</dbReference>
<keyword evidence="1" id="KW-0812">Transmembrane</keyword>
<evidence type="ECO:0000313" key="5">
    <source>
        <dbReference type="Proteomes" id="UP000297014"/>
    </source>
</evidence>
<feature type="transmembrane region" description="Helical" evidence="1">
    <location>
        <begin position="9"/>
        <end position="31"/>
    </location>
</feature>
<dbReference type="Proteomes" id="UP000002754">
    <property type="component" value="Unassembled WGS sequence"/>
</dbReference>
<protein>
    <recommendedName>
        <fullName evidence="6">DUF3169 domain-containing protein</fullName>
    </recommendedName>
</protein>
<dbReference type="Proteomes" id="UP000297014">
    <property type="component" value="Unassembled WGS sequence"/>
</dbReference>
<dbReference type="EMBL" id="JALP01000138">
    <property type="protein sequence ID" value="THG90543.1"/>
    <property type="molecule type" value="Genomic_DNA"/>
</dbReference>
<reference evidence="2 4" key="1">
    <citation type="journal article" date="2014" name="Genome Announc.">
        <title>Draft Genome Sequence of Bacillus alcalophilus AV1934, a Classic Alkaliphile Isolated from Human Feces in 1934.</title>
        <authorList>
            <person name="Attie O."/>
            <person name="Jayaprakash A."/>
            <person name="Shah H."/>
            <person name="Paulsen I.T."/>
            <person name="Morino M."/>
            <person name="Takahashi Y."/>
            <person name="Narumi I."/>
            <person name="Sachidanandam R."/>
            <person name="Satoh K."/>
            <person name="Ito M."/>
            <person name="Krulwich T.A."/>
        </authorList>
    </citation>
    <scope>NUCLEOTIDE SEQUENCE [LARGE SCALE GENOMIC DNA]</scope>
    <source>
        <strain evidence="2 4">AV1934</strain>
    </source>
</reference>
<keyword evidence="4" id="KW-1185">Reference proteome</keyword>